<evidence type="ECO:0000313" key="1">
    <source>
        <dbReference type="EMBL" id="GAH25094.1"/>
    </source>
</evidence>
<dbReference type="AlphaFoldDB" id="X1F6T8"/>
<comment type="caution">
    <text evidence="1">The sequence shown here is derived from an EMBL/GenBank/DDBJ whole genome shotgun (WGS) entry which is preliminary data.</text>
</comment>
<protein>
    <submittedName>
        <fullName evidence="1">Uncharacterized protein</fullName>
    </submittedName>
</protein>
<organism evidence="1">
    <name type="scientific">marine sediment metagenome</name>
    <dbReference type="NCBI Taxonomy" id="412755"/>
    <lineage>
        <taxon>unclassified sequences</taxon>
        <taxon>metagenomes</taxon>
        <taxon>ecological metagenomes</taxon>
    </lineage>
</organism>
<accession>X1F6T8</accession>
<gene>
    <name evidence="1" type="ORF">S01H4_66606</name>
</gene>
<feature type="non-terminal residue" evidence="1">
    <location>
        <position position="1"/>
    </location>
</feature>
<reference evidence="1" key="1">
    <citation type="journal article" date="2014" name="Front. Microbiol.">
        <title>High frequency of phylogenetically diverse reductive dehalogenase-homologous genes in deep subseafloor sedimentary metagenomes.</title>
        <authorList>
            <person name="Kawai M."/>
            <person name="Futagami T."/>
            <person name="Toyoda A."/>
            <person name="Takaki Y."/>
            <person name="Nishi S."/>
            <person name="Hori S."/>
            <person name="Arai W."/>
            <person name="Tsubouchi T."/>
            <person name="Morono Y."/>
            <person name="Uchiyama I."/>
            <person name="Ito T."/>
            <person name="Fujiyama A."/>
            <person name="Inagaki F."/>
            <person name="Takami H."/>
        </authorList>
    </citation>
    <scope>NUCLEOTIDE SEQUENCE</scope>
    <source>
        <strain evidence="1">Expedition CK06-06</strain>
    </source>
</reference>
<sequence>CKVITLVVKLARFGVVTAFPLRATLNKESDRQGNDNYDSY</sequence>
<proteinExistence type="predicted"/>
<name>X1F6T8_9ZZZZ</name>
<dbReference type="EMBL" id="BART01041351">
    <property type="protein sequence ID" value="GAH25094.1"/>
    <property type="molecule type" value="Genomic_DNA"/>
</dbReference>